<dbReference type="Proteomes" id="UP001568698">
    <property type="component" value="Unassembled WGS sequence"/>
</dbReference>
<gene>
    <name evidence="3" type="ORF">AB6M95_14805</name>
</gene>
<evidence type="ECO:0000313" key="4">
    <source>
        <dbReference type="Proteomes" id="UP001568698"/>
    </source>
</evidence>
<dbReference type="PANTHER" id="PTHR34606">
    <property type="entry name" value="BON DOMAIN-CONTAINING PROTEIN"/>
    <property type="match status" value="1"/>
</dbReference>
<feature type="domain" description="BON" evidence="2">
    <location>
        <begin position="104"/>
        <end position="172"/>
    </location>
</feature>
<feature type="chain" id="PRO_5046515187" evidence="1">
    <location>
        <begin position="27"/>
        <end position="259"/>
    </location>
</feature>
<dbReference type="RefSeq" id="WP_371387523.1">
    <property type="nucleotide sequence ID" value="NZ_JBGLYH010000049.1"/>
</dbReference>
<name>A0ABV4K4X4_9BACT</name>
<evidence type="ECO:0000313" key="3">
    <source>
        <dbReference type="EMBL" id="MEZ7198023.1"/>
    </source>
</evidence>
<reference evidence="3 4" key="1">
    <citation type="submission" date="2024-08" db="EMBL/GenBank/DDBJ databases">
        <title>Sulfate-reducing bacteria isolated from formation water of the oil field in Kazakhstan and description of Pseudodesulfovibrio sp.</title>
        <authorList>
            <person name="Bidzhieva S.K."/>
            <person name="Tourova T.P."/>
            <person name="Grouzdev D.S."/>
            <person name="Beletsky A.V."/>
            <person name="Sokolova D.S."/>
            <person name="Samigullina S.R."/>
            <person name="Poltaraus A.B."/>
            <person name="Avtukh A.N."/>
            <person name="Tereshina V.M."/>
            <person name="Zhaparov N.S."/>
            <person name="Mardanov A.V."/>
            <person name="Nazina T.N."/>
        </authorList>
    </citation>
    <scope>NUCLEOTIDE SEQUENCE [LARGE SCALE GENOMIC DNA]</scope>
    <source>
        <strain evidence="3 4">9FUS</strain>
    </source>
</reference>
<evidence type="ECO:0000259" key="2">
    <source>
        <dbReference type="PROSITE" id="PS50914"/>
    </source>
</evidence>
<dbReference type="InterPro" id="IPR051686">
    <property type="entry name" value="Lipoprotein_DolP"/>
</dbReference>
<comment type="caution">
    <text evidence="3">The sequence shown here is derived from an EMBL/GenBank/DDBJ whole genome shotgun (WGS) entry which is preliminary data.</text>
</comment>
<proteinExistence type="predicted"/>
<dbReference type="InterPro" id="IPR014004">
    <property type="entry name" value="Transpt-assoc_nodulatn_dom_bac"/>
</dbReference>
<accession>A0ABV4K4X4</accession>
<dbReference type="PROSITE" id="PS50914">
    <property type="entry name" value="BON"/>
    <property type="match status" value="3"/>
</dbReference>
<sequence length="259" mass="27302">MKKALYLLSLTLVLSFAILGAATVYAASTDTRIESAAEDSYVFKTYLKDDDIKVTSNDGAVTLTGTVGEESHSSLANDTVAGLPGVKSVDNQLIMKDKTPAPGSDAWLITKVKFNLLFSKNVNAVGTNVTSEKGVVTLRGKAESLAQKDLTTEYAGDVEGVKRVINEMTVAGEAKETSKGADKMEAVGDSIDDASITAMVKGTLLYHRSTSALNTTVTTKDGIVTLSGTAKNGAEKDLAEKYVSEVHGVKDVVNNIKIS</sequence>
<organism evidence="3 4">
    <name type="scientific">Pseudodesulfovibrio karagichevae</name>
    <dbReference type="NCBI Taxonomy" id="3239305"/>
    <lineage>
        <taxon>Bacteria</taxon>
        <taxon>Pseudomonadati</taxon>
        <taxon>Thermodesulfobacteriota</taxon>
        <taxon>Desulfovibrionia</taxon>
        <taxon>Desulfovibrionales</taxon>
        <taxon>Desulfovibrionaceae</taxon>
    </lineage>
</organism>
<keyword evidence="4" id="KW-1185">Reference proteome</keyword>
<dbReference type="PANTHER" id="PTHR34606:SF15">
    <property type="entry name" value="BON DOMAIN-CONTAINING PROTEIN"/>
    <property type="match status" value="1"/>
</dbReference>
<keyword evidence="1" id="KW-0732">Signal</keyword>
<feature type="domain" description="BON" evidence="2">
    <location>
        <begin position="29"/>
        <end position="97"/>
    </location>
</feature>
<protein>
    <submittedName>
        <fullName evidence="3">BON domain-containing protein</fullName>
    </submittedName>
</protein>
<feature type="domain" description="BON" evidence="2">
    <location>
        <begin position="192"/>
        <end position="259"/>
    </location>
</feature>
<dbReference type="Gene3D" id="3.30.1340.30">
    <property type="match status" value="3"/>
</dbReference>
<dbReference type="InterPro" id="IPR007055">
    <property type="entry name" value="BON_dom"/>
</dbReference>
<feature type="signal peptide" evidence="1">
    <location>
        <begin position="1"/>
        <end position="26"/>
    </location>
</feature>
<evidence type="ECO:0000256" key="1">
    <source>
        <dbReference type="SAM" id="SignalP"/>
    </source>
</evidence>
<dbReference type="Pfam" id="PF04972">
    <property type="entry name" value="BON"/>
    <property type="match status" value="3"/>
</dbReference>
<dbReference type="SMART" id="SM00749">
    <property type="entry name" value="BON"/>
    <property type="match status" value="3"/>
</dbReference>
<dbReference type="EMBL" id="JBGLYH010000049">
    <property type="protein sequence ID" value="MEZ7198023.1"/>
    <property type="molecule type" value="Genomic_DNA"/>
</dbReference>